<comment type="similarity">
    <text evidence="1">Belongs to the YciI family.</text>
</comment>
<sequence>MAIYLVELSYNVDRTGREPSNPAHVEYLRELTADGVLKLGGPLVGENRGLLLYEAADRSELDGILAAEPYVLAGLVSGTTIREWQPGKGQWAPESAAAGTVR</sequence>
<dbReference type="InterPro" id="IPR005545">
    <property type="entry name" value="YCII"/>
</dbReference>
<name>A0ABU1J8U7_9MICC</name>
<evidence type="ECO:0000259" key="2">
    <source>
        <dbReference type="Pfam" id="PF03795"/>
    </source>
</evidence>
<dbReference type="Gene3D" id="3.30.70.1060">
    <property type="entry name" value="Dimeric alpha+beta barrel"/>
    <property type="match status" value="1"/>
</dbReference>
<evidence type="ECO:0000313" key="4">
    <source>
        <dbReference type="Proteomes" id="UP001185069"/>
    </source>
</evidence>
<keyword evidence="4" id="KW-1185">Reference proteome</keyword>
<dbReference type="SUPFAM" id="SSF54909">
    <property type="entry name" value="Dimeric alpha+beta barrel"/>
    <property type="match status" value="1"/>
</dbReference>
<evidence type="ECO:0000313" key="3">
    <source>
        <dbReference type="EMBL" id="MDR6268850.1"/>
    </source>
</evidence>
<feature type="domain" description="YCII-related" evidence="2">
    <location>
        <begin position="15"/>
        <end position="85"/>
    </location>
</feature>
<gene>
    <name evidence="3" type="ORF">JOE69_001088</name>
</gene>
<reference evidence="3 4" key="1">
    <citation type="submission" date="2023-07" db="EMBL/GenBank/DDBJ databases">
        <title>Sequencing the genomes of 1000 actinobacteria strains.</title>
        <authorList>
            <person name="Klenk H.-P."/>
        </authorList>
    </citation>
    <scope>NUCLEOTIDE SEQUENCE [LARGE SCALE GENOMIC DNA]</scope>
    <source>
        <strain evidence="3 4">DSM 14555</strain>
    </source>
</reference>
<evidence type="ECO:0000256" key="1">
    <source>
        <dbReference type="ARBA" id="ARBA00007689"/>
    </source>
</evidence>
<proteinExistence type="inferred from homology"/>
<dbReference type="EMBL" id="JAVDQF010000001">
    <property type="protein sequence ID" value="MDR6268850.1"/>
    <property type="molecule type" value="Genomic_DNA"/>
</dbReference>
<dbReference type="Proteomes" id="UP001185069">
    <property type="component" value="Unassembled WGS sequence"/>
</dbReference>
<comment type="caution">
    <text evidence="3">The sequence shown here is derived from an EMBL/GenBank/DDBJ whole genome shotgun (WGS) entry which is preliminary data.</text>
</comment>
<protein>
    <submittedName>
        <fullName evidence="3">Uncharacterized protein YciI</fullName>
    </submittedName>
</protein>
<dbReference type="InterPro" id="IPR011008">
    <property type="entry name" value="Dimeric_a/b-barrel"/>
</dbReference>
<accession>A0ABU1J8U7</accession>
<dbReference type="RefSeq" id="WP_309796747.1">
    <property type="nucleotide sequence ID" value="NZ_BAAAHY010000006.1"/>
</dbReference>
<organism evidence="3 4">
    <name type="scientific">Arthrobacter russicus</name>
    <dbReference type="NCBI Taxonomy" id="172040"/>
    <lineage>
        <taxon>Bacteria</taxon>
        <taxon>Bacillati</taxon>
        <taxon>Actinomycetota</taxon>
        <taxon>Actinomycetes</taxon>
        <taxon>Micrococcales</taxon>
        <taxon>Micrococcaceae</taxon>
        <taxon>Arthrobacter</taxon>
    </lineage>
</organism>
<dbReference type="Pfam" id="PF03795">
    <property type="entry name" value="YCII"/>
    <property type="match status" value="1"/>
</dbReference>